<dbReference type="SMART" id="SM00184">
    <property type="entry name" value="RING"/>
    <property type="match status" value="1"/>
</dbReference>
<feature type="domain" description="RING-type" evidence="7">
    <location>
        <begin position="5"/>
        <end position="46"/>
    </location>
</feature>
<evidence type="ECO:0000259" key="7">
    <source>
        <dbReference type="PROSITE" id="PS50089"/>
    </source>
</evidence>
<sequence>MNVICSICSDQLIQSDDIFYTRCGHVFHLHCLTSWLERSKSCPQCREKVTQSKIHRLYFTFSSNDLIVETQGSTLQEKVDRLKFQILLKEKDIQYYSSKNVTLEKQNAGLKQEVRKVESEINKKNAAIHALKEQINYFKEQSSHCDNLKREISQLKNKIEDLRPIQVLLHAPISDVSKMVGKTKDPQTLTMYISIMKKELIGRFNKCKQLRMSVKKLQEELSKVNTKSDTSLEQSKRMDLEEKLAFSESKNIALQKRVNELEEILDINEQSNSKLEIQIAEDVNNISIKNPTEKTSKKHSQDISNKNSILNCSTKQKTEKICNAKTIQQKIQDCQADNDTSDLELDLIDCNSSKNSSIEFKRFKLSEDDINVSHTSHNNKSSNSSISKKRKKNNTKKKVSDIEDEHESSVIDLTWFEFHKKLMLLNQQSVLEISGLREESTKEWFVSFKKIPVLIYEAIQIDIWKHKVFPLLIEINEEPKNTFMLYTVFYHEDIAVSLLENVLFHCESAETINDSALDLVDYAVKSVSLLLDMPVIEIYENVRDPNSCLEEIFEKKKEFEFDIGIRCISILRYLAEYVDNLPLCVLSRLLATHDVPYLLAELIERHPWKKESTEGENMIYNSGWRKVKSGEEGKISKIEGQVWLGLRELLLNTKSAPYYEITDHRFSQLLKLQKYLHECVLDQISPLIDLKRWLNYLSVSSPNGNALRAVNVELIPQIKSSIIEKYHKKWKKLAKHQSKFIYTTDVDYIKNAAQILSDAYDLDKLDCIDVKECPLCHEEAKKRCSKCKEVWYCGRECQVKDWVKHKNICDKITKNMECEKD</sequence>
<dbReference type="SUPFAM" id="SSF57850">
    <property type="entry name" value="RING/U-box"/>
    <property type="match status" value="1"/>
</dbReference>
<dbReference type="SUPFAM" id="SSF144232">
    <property type="entry name" value="HIT/MYND zinc finger-like"/>
    <property type="match status" value="1"/>
</dbReference>
<dbReference type="PROSITE" id="PS01360">
    <property type="entry name" value="ZF_MYND_1"/>
    <property type="match status" value="1"/>
</dbReference>
<feature type="compositionally biased region" description="Low complexity" evidence="6">
    <location>
        <begin position="372"/>
        <end position="386"/>
    </location>
</feature>
<feature type="compositionally biased region" description="Basic residues" evidence="6">
    <location>
        <begin position="387"/>
        <end position="397"/>
    </location>
</feature>
<dbReference type="Gene3D" id="6.10.140.2220">
    <property type="match status" value="1"/>
</dbReference>
<feature type="coiled-coil region" evidence="5">
    <location>
        <begin position="207"/>
        <end position="278"/>
    </location>
</feature>
<dbReference type="CTD" id="51364"/>
<dbReference type="GO" id="GO:0008270">
    <property type="term" value="F:zinc ion binding"/>
    <property type="evidence" value="ECO:0007669"/>
    <property type="project" value="UniProtKB-KW"/>
</dbReference>
<gene>
    <name evidence="10 11" type="primary">LOC100647967</name>
</gene>
<dbReference type="InterPro" id="IPR052298">
    <property type="entry name" value="ZMYND10"/>
</dbReference>
<evidence type="ECO:0000313" key="10">
    <source>
        <dbReference type="RefSeq" id="XP_048262836.1"/>
    </source>
</evidence>
<dbReference type="InterPro" id="IPR013083">
    <property type="entry name" value="Znf_RING/FYVE/PHD"/>
</dbReference>
<evidence type="ECO:0000256" key="2">
    <source>
        <dbReference type="ARBA" id="ARBA00022771"/>
    </source>
</evidence>
<proteinExistence type="predicted"/>
<keyword evidence="1" id="KW-0479">Metal-binding</keyword>
<evidence type="ECO:0000259" key="8">
    <source>
        <dbReference type="PROSITE" id="PS50865"/>
    </source>
</evidence>
<dbReference type="InterPro" id="IPR002893">
    <property type="entry name" value="Znf_MYND"/>
</dbReference>
<dbReference type="KEGG" id="bter:100647967"/>
<evidence type="ECO:0000256" key="3">
    <source>
        <dbReference type="ARBA" id="ARBA00022833"/>
    </source>
</evidence>
<dbReference type="Proteomes" id="UP000835206">
    <property type="component" value="Chromosome 6"/>
</dbReference>
<reference evidence="10 11" key="1">
    <citation type="submission" date="2025-04" db="UniProtKB">
        <authorList>
            <consortium name="RefSeq"/>
        </authorList>
    </citation>
    <scope>IDENTIFICATION</scope>
</reference>
<dbReference type="InterPro" id="IPR001841">
    <property type="entry name" value="Znf_RING"/>
</dbReference>
<evidence type="ECO:0000256" key="1">
    <source>
        <dbReference type="ARBA" id="ARBA00022723"/>
    </source>
</evidence>
<dbReference type="GO" id="GO:0036158">
    <property type="term" value="P:outer dynein arm assembly"/>
    <property type="evidence" value="ECO:0007669"/>
    <property type="project" value="TreeGrafter"/>
</dbReference>
<keyword evidence="5" id="KW-0175">Coiled coil</keyword>
<dbReference type="RefSeq" id="XP_048262836.1">
    <property type="nucleotide sequence ID" value="XM_048406879.1"/>
</dbReference>
<evidence type="ECO:0000256" key="6">
    <source>
        <dbReference type="SAM" id="MobiDB-lite"/>
    </source>
</evidence>
<feature type="coiled-coil region" evidence="5">
    <location>
        <begin position="100"/>
        <end position="165"/>
    </location>
</feature>
<dbReference type="PROSITE" id="PS50865">
    <property type="entry name" value="ZF_MYND_2"/>
    <property type="match status" value="1"/>
</dbReference>
<dbReference type="RefSeq" id="XP_048262837.1">
    <property type="nucleotide sequence ID" value="XM_048406880.1"/>
</dbReference>
<evidence type="ECO:0000256" key="4">
    <source>
        <dbReference type="PROSITE-ProRule" id="PRU00134"/>
    </source>
</evidence>
<evidence type="ECO:0000256" key="5">
    <source>
        <dbReference type="SAM" id="Coils"/>
    </source>
</evidence>
<dbReference type="GO" id="GO:0005737">
    <property type="term" value="C:cytoplasm"/>
    <property type="evidence" value="ECO:0007669"/>
    <property type="project" value="TreeGrafter"/>
</dbReference>
<dbReference type="GO" id="GO:0034451">
    <property type="term" value="C:centriolar satellite"/>
    <property type="evidence" value="ECO:0007669"/>
    <property type="project" value="TreeGrafter"/>
</dbReference>
<dbReference type="Pfam" id="PF01753">
    <property type="entry name" value="zf-MYND"/>
    <property type="match status" value="1"/>
</dbReference>
<dbReference type="Pfam" id="PF13639">
    <property type="entry name" value="zf-RING_2"/>
    <property type="match status" value="1"/>
</dbReference>
<dbReference type="GO" id="GO:0036159">
    <property type="term" value="P:inner dynein arm assembly"/>
    <property type="evidence" value="ECO:0007669"/>
    <property type="project" value="TreeGrafter"/>
</dbReference>
<protein>
    <submittedName>
        <fullName evidence="10 11">Uncharacterized protein LOC100647967</fullName>
    </submittedName>
</protein>
<name>A0A9C6SIH4_BOMTE</name>
<dbReference type="Gene3D" id="3.30.40.10">
    <property type="entry name" value="Zinc/RING finger domain, C3HC4 (zinc finger)"/>
    <property type="match status" value="1"/>
</dbReference>
<organism evidence="9 11">
    <name type="scientific">Bombus terrestris</name>
    <name type="common">Buff-tailed bumblebee</name>
    <name type="synonym">Apis terrestris</name>
    <dbReference type="NCBI Taxonomy" id="30195"/>
    <lineage>
        <taxon>Eukaryota</taxon>
        <taxon>Metazoa</taxon>
        <taxon>Ecdysozoa</taxon>
        <taxon>Arthropoda</taxon>
        <taxon>Hexapoda</taxon>
        <taxon>Insecta</taxon>
        <taxon>Pterygota</taxon>
        <taxon>Neoptera</taxon>
        <taxon>Endopterygota</taxon>
        <taxon>Hymenoptera</taxon>
        <taxon>Apocrita</taxon>
        <taxon>Aculeata</taxon>
        <taxon>Apoidea</taxon>
        <taxon>Anthophila</taxon>
        <taxon>Apidae</taxon>
        <taxon>Bombus</taxon>
        <taxon>Bombus</taxon>
    </lineage>
</organism>
<evidence type="ECO:0000313" key="9">
    <source>
        <dbReference type="Proteomes" id="UP000835206"/>
    </source>
</evidence>
<accession>A0A9C6SIH4</accession>
<dbReference type="PANTHER" id="PTHR13244:SF7">
    <property type="entry name" value="ZINC FINGER MYND DOMAIN-CONTAINING PROTEIN 10"/>
    <property type="match status" value="1"/>
</dbReference>
<dbReference type="GO" id="GO:0044458">
    <property type="term" value="P:motile cilium assembly"/>
    <property type="evidence" value="ECO:0007669"/>
    <property type="project" value="TreeGrafter"/>
</dbReference>
<feature type="region of interest" description="Disordered" evidence="6">
    <location>
        <begin position="372"/>
        <end position="401"/>
    </location>
</feature>
<feature type="domain" description="MYND-type" evidence="8">
    <location>
        <begin position="773"/>
        <end position="809"/>
    </location>
</feature>
<keyword evidence="3" id="KW-0862">Zinc</keyword>
<dbReference type="AlphaFoldDB" id="A0A9C6SIH4"/>
<dbReference type="OrthoDB" id="432970at2759"/>
<keyword evidence="9" id="KW-1185">Reference proteome</keyword>
<dbReference type="PROSITE" id="PS50089">
    <property type="entry name" value="ZF_RING_2"/>
    <property type="match status" value="1"/>
</dbReference>
<keyword evidence="2 4" id="KW-0863">Zinc-finger</keyword>
<evidence type="ECO:0000313" key="11">
    <source>
        <dbReference type="RefSeq" id="XP_048262837.1"/>
    </source>
</evidence>
<dbReference type="Gene3D" id="1.10.287.1490">
    <property type="match status" value="1"/>
</dbReference>
<dbReference type="PANTHER" id="PTHR13244">
    <property type="entry name" value="ZINC FINGER MYND DOMAIN CONTAINING PROTEIN 10"/>
    <property type="match status" value="1"/>
</dbReference>
<dbReference type="GeneID" id="100647967"/>